<dbReference type="FunFam" id="3.20.20.70:FF:000030">
    <property type="entry name" value="Nicotinate-nucleotide pyrophosphorylase, carboxylating"/>
    <property type="match status" value="1"/>
</dbReference>
<organism evidence="16 17">
    <name type="scientific">Candidatus Moanibacter tarae</name>
    <dbReference type="NCBI Taxonomy" id="2200854"/>
    <lineage>
        <taxon>Bacteria</taxon>
        <taxon>Pseudomonadati</taxon>
        <taxon>Verrucomicrobiota</taxon>
        <taxon>Opitutia</taxon>
        <taxon>Puniceicoccales</taxon>
        <taxon>Puniceicoccales incertae sedis</taxon>
        <taxon>Candidatus Moanibacter</taxon>
    </lineage>
</organism>
<evidence type="ECO:0000256" key="3">
    <source>
        <dbReference type="ARBA" id="ARBA00009400"/>
    </source>
</evidence>
<evidence type="ECO:0000256" key="13">
    <source>
        <dbReference type="PIRSR" id="PIRSR006250-1"/>
    </source>
</evidence>
<dbReference type="InterPro" id="IPR013785">
    <property type="entry name" value="Aldolase_TIM"/>
</dbReference>
<evidence type="ECO:0000313" key="16">
    <source>
        <dbReference type="EMBL" id="AWT60262.1"/>
    </source>
</evidence>
<dbReference type="Pfam" id="PF02749">
    <property type="entry name" value="QRPTase_N"/>
    <property type="match status" value="1"/>
</dbReference>
<evidence type="ECO:0000256" key="4">
    <source>
        <dbReference type="ARBA" id="ARBA00011218"/>
    </source>
</evidence>
<keyword evidence="8 12" id="KW-0808">Transferase</keyword>
<dbReference type="InterPro" id="IPR022412">
    <property type="entry name" value="Quinolinate_PRibosylTrfase_N"/>
</dbReference>
<comment type="similarity">
    <text evidence="3 12">Belongs to the NadC/ModD family.</text>
</comment>
<dbReference type="GO" id="GO:0005737">
    <property type="term" value="C:cytoplasm"/>
    <property type="evidence" value="ECO:0007669"/>
    <property type="project" value="TreeGrafter"/>
</dbReference>
<evidence type="ECO:0000259" key="14">
    <source>
        <dbReference type="Pfam" id="PF01729"/>
    </source>
</evidence>
<feature type="binding site" evidence="13">
    <location>
        <begin position="235"/>
        <end position="237"/>
    </location>
    <ligand>
        <name>substrate</name>
    </ligand>
</feature>
<dbReference type="InterPro" id="IPR036068">
    <property type="entry name" value="Nicotinate_pribotase-like_C"/>
</dbReference>
<feature type="domain" description="Quinolinate phosphoribosyl transferase N-terminal" evidence="15">
    <location>
        <begin position="19"/>
        <end position="104"/>
    </location>
</feature>
<evidence type="ECO:0000256" key="11">
    <source>
        <dbReference type="ARBA" id="ARBA00069173"/>
    </source>
</evidence>
<comment type="catalytic activity">
    <reaction evidence="10">
        <text>nicotinate beta-D-ribonucleotide + CO2 + diphosphate = quinolinate + 5-phospho-alpha-D-ribose 1-diphosphate + 2 H(+)</text>
        <dbReference type="Rhea" id="RHEA:12733"/>
        <dbReference type="ChEBI" id="CHEBI:15378"/>
        <dbReference type="ChEBI" id="CHEBI:16526"/>
        <dbReference type="ChEBI" id="CHEBI:29959"/>
        <dbReference type="ChEBI" id="CHEBI:33019"/>
        <dbReference type="ChEBI" id="CHEBI:57502"/>
        <dbReference type="ChEBI" id="CHEBI:58017"/>
        <dbReference type="EC" id="2.4.2.19"/>
    </reaction>
</comment>
<dbReference type="EMBL" id="CP029803">
    <property type="protein sequence ID" value="AWT60262.1"/>
    <property type="molecule type" value="Genomic_DNA"/>
</dbReference>
<feature type="binding site" evidence="13">
    <location>
        <position position="94"/>
    </location>
    <ligand>
        <name>substrate</name>
    </ligand>
</feature>
<evidence type="ECO:0000256" key="5">
    <source>
        <dbReference type="ARBA" id="ARBA00011944"/>
    </source>
</evidence>
<dbReference type="PANTHER" id="PTHR32179">
    <property type="entry name" value="NICOTINATE-NUCLEOTIDE PYROPHOSPHORYLASE [CARBOXYLATING]"/>
    <property type="match status" value="1"/>
</dbReference>
<accession>A0A2Z4AQR3</accession>
<keyword evidence="7 12" id="KW-0328">Glycosyltransferase</keyword>
<proteinExistence type="inferred from homology"/>
<feature type="binding site" evidence="13">
    <location>
        <begin position="256"/>
        <end position="258"/>
    </location>
    <ligand>
        <name>substrate</name>
    </ligand>
</feature>
<feature type="binding site" evidence="13">
    <location>
        <position position="191"/>
    </location>
    <ligand>
        <name>substrate</name>
    </ligand>
</feature>
<dbReference type="InterPro" id="IPR004393">
    <property type="entry name" value="NadC"/>
</dbReference>
<dbReference type="InterPro" id="IPR037128">
    <property type="entry name" value="Quinolinate_PRibosylTase_N_sf"/>
</dbReference>
<dbReference type="AlphaFoldDB" id="A0A2Z4AQR3"/>
<dbReference type="SUPFAM" id="SSF54675">
    <property type="entry name" value="Nicotinate/Quinolinate PRTase N-terminal domain-like"/>
    <property type="match status" value="1"/>
</dbReference>
<dbReference type="KEGG" id="mtar:DF168_01466"/>
<dbReference type="GO" id="GO:0009435">
    <property type="term" value="P:NAD+ biosynthetic process"/>
    <property type="evidence" value="ECO:0007669"/>
    <property type="project" value="UniProtKB-UniPathway"/>
</dbReference>
<comment type="pathway">
    <text evidence="2">Cofactor biosynthesis; NAD(+) biosynthesis; nicotinate D-ribonucleotide from quinolinate: step 1/1.</text>
</comment>
<dbReference type="SUPFAM" id="SSF51690">
    <property type="entry name" value="Nicotinate/Quinolinate PRTase C-terminal domain-like"/>
    <property type="match status" value="1"/>
</dbReference>
<keyword evidence="6" id="KW-0662">Pyridine nucleotide biosynthesis</keyword>
<dbReference type="PIRSF" id="PIRSF006250">
    <property type="entry name" value="NadC_ModD"/>
    <property type="match status" value="1"/>
</dbReference>
<dbReference type="PANTHER" id="PTHR32179:SF3">
    <property type="entry name" value="NICOTINATE-NUCLEOTIDE PYROPHOSPHORYLASE [CARBOXYLATING]"/>
    <property type="match status" value="1"/>
</dbReference>
<dbReference type="GO" id="GO:0004514">
    <property type="term" value="F:nicotinate-nucleotide diphosphorylase (carboxylating) activity"/>
    <property type="evidence" value="ECO:0007669"/>
    <property type="project" value="UniProtKB-EC"/>
</dbReference>
<dbReference type="EC" id="2.4.2.19" evidence="5"/>
<feature type="binding site" evidence="13">
    <location>
        <position position="151"/>
    </location>
    <ligand>
        <name>substrate</name>
    </ligand>
</feature>
<reference evidence="16 17" key="1">
    <citation type="submission" date="2018-06" db="EMBL/GenBank/DDBJ databases">
        <title>Draft Genome Sequence of a Novel Marine Bacterium Related to the Verrucomicrobia.</title>
        <authorList>
            <person name="Vosseberg J."/>
            <person name="Martijn J."/>
            <person name="Ettema T.J.G."/>
        </authorList>
    </citation>
    <scope>NUCLEOTIDE SEQUENCE [LARGE SCALE GENOMIC DNA]</scope>
    <source>
        <strain evidence="16">TARA_B100001123</strain>
    </source>
</reference>
<protein>
    <recommendedName>
        <fullName evidence="11">Probable nicotinate-nucleotide pyrophosphorylase [carboxylating]</fullName>
        <ecNumber evidence="5">2.4.2.19</ecNumber>
    </recommendedName>
    <alternativeName>
        <fullName evidence="9">Quinolinate phosphoribosyltransferase [decarboxylating]</fullName>
    </alternativeName>
</protein>
<dbReference type="FunFam" id="3.90.1170.20:FF:000001">
    <property type="entry name" value="Nicotinate-nucleotide diphosphorylase (Carboxylating)"/>
    <property type="match status" value="1"/>
</dbReference>
<dbReference type="Gene3D" id="3.90.1170.20">
    <property type="entry name" value="Quinolinate phosphoribosyl transferase, N-terminal domain"/>
    <property type="match status" value="1"/>
</dbReference>
<dbReference type="InterPro" id="IPR002638">
    <property type="entry name" value="Quinolinate_PRibosylTrfase_C"/>
</dbReference>
<evidence type="ECO:0000256" key="8">
    <source>
        <dbReference type="ARBA" id="ARBA00022679"/>
    </source>
</evidence>
<evidence type="ECO:0000259" key="15">
    <source>
        <dbReference type="Pfam" id="PF02749"/>
    </source>
</evidence>
<name>A0A2Z4AQR3_9BACT</name>
<evidence type="ECO:0000256" key="7">
    <source>
        <dbReference type="ARBA" id="ARBA00022676"/>
    </source>
</evidence>
<evidence type="ECO:0000256" key="2">
    <source>
        <dbReference type="ARBA" id="ARBA00004893"/>
    </source>
</evidence>
<dbReference type="Proteomes" id="UP000247465">
    <property type="component" value="Chromosome"/>
</dbReference>
<feature type="binding site" evidence="13">
    <location>
        <begin position="127"/>
        <end position="129"/>
    </location>
    <ligand>
        <name>substrate</name>
    </ligand>
</feature>
<evidence type="ECO:0000256" key="1">
    <source>
        <dbReference type="ARBA" id="ARBA00003237"/>
    </source>
</evidence>
<gene>
    <name evidence="16" type="primary">nadC_1</name>
    <name evidence="16" type="ORF">DF168_01466</name>
</gene>
<dbReference type="GO" id="GO:0034213">
    <property type="term" value="P:quinolinate catabolic process"/>
    <property type="evidence" value="ECO:0007669"/>
    <property type="project" value="TreeGrafter"/>
</dbReference>
<comment type="function">
    <text evidence="1">Involved in the catabolism of quinolinic acid (QA).</text>
</comment>
<comment type="subunit">
    <text evidence="4">Hexamer formed by 3 homodimers.</text>
</comment>
<dbReference type="InterPro" id="IPR027277">
    <property type="entry name" value="NadC/ModD"/>
</dbReference>
<dbReference type="Gene3D" id="3.20.20.70">
    <property type="entry name" value="Aldolase class I"/>
    <property type="match status" value="1"/>
</dbReference>
<feature type="domain" description="Quinolinate phosphoribosyl transferase C-terminal" evidence="14">
    <location>
        <begin position="106"/>
        <end position="271"/>
    </location>
</feature>
<dbReference type="CDD" id="cd01572">
    <property type="entry name" value="QPRTase"/>
    <property type="match status" value="1"/>
</dbReference>
<sequence length="278" mass="29837">MSLRDLIKLALDEDTGLGDLTSETTIDVNLESRAEIVAKEPLVLCGIEAVCLVFETVDPKTVIESVSADGARITSGTRVALMRGRTRSLLKAERTALNFLQHLSGIATFSQKFSRIAKKHNIRIADTRKTIPGYRALAKYAVRCGGCYNHRASLAEHILIKDNHLAASGSISEAVNRAKDSAPHTCKIEVEVTTPDMALEAVEAGADAILLDNMSPSEVEAAKELIGNRALIEVSGGVSIKNIEAYAQVGVDIISIGTLTHSAPAVDLSMRFLNEKSD</sequence>
<evidence type="ECO:0000256" key="10">
    <source>
        <dbReference type="ARBA" id="ARBA00047445"/>
    </source>
</evidence>
<feature type="binding site" evidence="13">
    <location>
        <position position="161"/>
    </location>
    <ligand>
        <name>substrate</name>
    </ligand>
</feature>
<evidence type="ECO:0000256" key="6">
    <source>
        <dbReference type="ARBA" id="ARBA00022642"/>
    </source>
</evidence>
<evidence type="ECO:0000256" key="9">
    <source>
        <dbReference type="ARBA" id="ARBA00033102"/>
    </source>
</evidence>
<dbReference type="Pfam" id="PF01729">
    <property type="entry name" value="QRPTase_C"/>
    <property type="match status" value="1"/>
</dbReference>
<feature type="binding site" evidence="13">
    <location>
        <position position="212"/>
    </location>
    <ligand>
        <name>substrate</name>
    </ligand>
</feature>
<evidence type="ECO:0000313" key="17">
    <source>
        <dbReference type="Proteomes" id="UP000247465"/>
    </source>
</evidence>
<dbReference type="UniPathway" id="UPA00253">
    <property type="reaction ID" value="UER00331"/>
</dbReference>
<dbReference type="NCBIfam" id="TIGR00078">
    <property type="entry name" value="nadC"/>
    <property type="match status" value="1"/>
</dbReference>
<evidence type="ECO:0000256" key="12">
    <source>
        <dbReference type="PIRNR" id="PIRNR006250"/>
    </source>
</evidence>